<dbReference type="SFLD" id="SFLDG01129">
    <property type="entry name" value="C1.5:_HAD__Beta-PGM__Phosphata"/>
    <property type="match status" value="1"/>
</dbReference>
<dbReference type="RefSeq" id="XP_019027235.1">
    <property type="nucleotide sequence ID" value="XM_019171451.1"/>
</dbReference>
<name>A0A0E9NDZ2_SAICN</name>
<accession>A0A0E9NDZ2</accession>
<dbReference type="InterPro" id="IPR023214">
    <property type="entry name" value="HAD_sf"/>
</dbReference>
<dbReference type="EMBL" id="BACD03000011">
    <property type="protein sequence ID" value="GAO47916.1"/>
    <property type="molecule type" value="Genomic_DNA"/>
</dbReference>
<dbReference type="FunFam" id="1.10.150.240:FF:000001">
    <property type="entry name" value="Haloacid dehalogenase-like hydrolase domain"/>
    <property type="match status" value="1"/>
</dbReference>
<dbReference type="AlphaFoldDB" id="A0A0E9NDZ2"/>
<protein>
    <submittedName>
        <fullName evidence="1">Uncharacterized protein</fullName>
    </submittedName>
</protein>
<evidence type="ECO:0000313" key="2">
    <source>
        <dbReference type="Proteomes" id="UP000033140"/>
    </source>
</evidence>
<dbReference type="InterPro" id="IPR006439">
    <property type="entry name" value="HAD-SF_hydro_IA"/>
</dbReference>
<dbReference type="SFLD" id="SFLDG01135">
    <property type="entry name" value="C1.5.6:_HAD__Beta-PGM__Phospha"/>
    <property type="match status" value="1"/>
</dbReference>
<reference evidence="1 2" key="2">
    <citation type="journal article" date="2014" name="J. Gen. Appl. Microbiol.">
        <title>The early diverging ascomycetous budding yeast Saitoella complicata has three histone deacetylases belonging to the Clr6, Hos2, and Rpd3 lineages.</title>
        <authorList>
            <person name="Nishida H."/>
            <person name="Matsumoto T."/>
            <person name="Kondo S."/>
            <person name="Hamamoto M."/>
            <person name="Yoshikawa H."/>
        </authorList>
    </citation>
    <scope>NUCLEOTIDE SEQUENCE [LARGE SCALE GENOMIC DNA]</scope>
    <source>
        <strain evidence="1 2">NRRL Y-17804</strain>
    </source>
</reference>
<dbReference type="STRING" id="698492.A0A0E9NDZ2"/>
<evidence type="ECO:0000313" key="1">
    <source>
        <dbReference type="EMBL" id="GAO47916.1"/>
    </source>
</evidence>
<dbReference type="NCBIfam" id="TIGR01509">
    <property type="entry name" value="HAD-SF-IA-v3"/>
    <property type="match status" value="1"/>
</dbReference>
<comment type="caution">
    <text evidence="1">The sequence shown here is derived from an EMBL/GenBank/DDBJ whole genome shotgun (WGS) entry which is preliminary data.</text>
</comment>
<dbReference type="InterPro" id="IPR036412">
    <property type="entry name" value="HAD-like_sf"/>
</dbReference>
<dbReference type="OMA" id="IWCPHPG"/>
<dbReference type="InterPro" id="IPR023198">
    <property type="entry name" value="PGP-like_dom2"/>
</dbReference>
<gene>
    <name evidence="1" type="ORF">G7K_2112-t1</name>
</gene>
<dbReference type="OrthoDB" id="40579at2759"/>
<proteinExistence type="predicted"/>
<dbReference type="PANTHER" id="PTHR18901">
    <property type="entry name" value="2-DEOXYGLUCOSE-6-PHOSPHATE PHOSPHATASE 2"/>
    <property type="match status" value="1"/>
</dbReference>
<dbReference type="Pfam" id="PF00702">
    <property type="entry name" value="Hydrolase"/>
    <property type="match status" value="1"/>
</dbReference>
<dbReference type="Proteomes" id="UP000033140">
    <property type="component" value="Unassembled WGS sequence"/>
</dbReference>
<organism evidence="1 2">
    <name type="scientific">Saitoella complicata (strain BCRC 22490 / CBS 7301 / JCM 7358 / NBRC 10748 / NRRL Y-17804)</name>
    <dbReference type="NCBI Taxonomy" id="698492"/>
    <lineage>
        <taxon>Eukaryota</taxon>
        <taxon>Fungi</taxon>
        <taxon>Dikarya</taxon>
        <taxon>Ascomycota</taxon>
        <taxon>Taphrinomycotina</taxon>
        <taxon>Taphrinomycotina incertae sedis</taxon>
        <taxon>Saitoella</taxon>
    </lineage>
</organism>
<dbReference type="GO" id="GO:0016791">
    <property type="term" value="F:phosphatase activity"/>
    <property type="evidence" value="ECO:0007669"/>
    <property type="project" value="UniProtKB-ARBA"/>
</dbReference>
<reference evidence="1 2" key="3">
    <citation type="journal article" date="2015" name="Genome Announc.">
        <title>Draft Genome Sequence of the Archiascomycetous Yeast Saitoella complicata.</title>
        <authorList>
            <person name="Yamauchi K."/>
            <person name="Kondo S."/>
            <person name="Hamamoto M."/>
            <person name="Takahashi Y."/>
            <person name="Ogura Y."/>
            <person name="Hayashi T."/>
            <person name="Nishida H."/>
        </authorList>
    </citation>
    <scope>NUCLEOTIDE SEQUENCE [LARGE SCALE GENOMIC DNA]</scope>
    <source>
        <strain evidence="1 2">NRRL Y-17804</strain>
    </source>
</reference>
<reference evidence="1 2" key="1">
    <citation type="journal article" date="2011" name="J. Gen. Appl. Microbiol.">
        <title>Draft genome sequencing of the enigmatic yeast Saitoella complicata.</title>
        <authorList>
            <person name="Nishida H."/>
            <person name="Hamamoto M."/>
            <person name="Sugiyama J."/>
        </authorList>
    </citation>
    <scope>NUCLEOTIDE SEQUENCE [LARGE SCALE GENOMIC DNA]</scope>
    <source>
        <strain evidence="1 2">NRRL Y-17804</strain>
    </source>
</reference>
<dbReference type="Gene3D" id="1.10.150.240">
    <property type="entry name" value="Putative phosphatase, domain 2"/>
    <property type="match status" value="1"/>
</dbReference>
<dbReference type="SFLD" id="SFLDS00003">
    <property type="entry name" value="Haloacid_Dehalogenase"/>
    <property type="match status" value="1"/>
</dbReference>
<dbReference type="SUPFAM" id="SSF56784">
    <property type="entry name" value="HAD-like"/>
    <property type="match status" value="1"/>
</dbReference>
<keyword evidence="2" id="KW-1185">Reference proteome</keyword>
<sequence length="255" mass="27882">MGPKIRACIFDMDGLLLDTEQVYTDVTNELLASYGKPNLPLEIKAQMMGRPGPYAAQVLIDWANLPVTASEYFAETSKRQTELWPAVRAMPGAVELIQHLKEHGVPIAVATSSHRRNFELKSAAHVDTLFAHFGEHIIVGDDPRIPTGRGKPYPDIWLLALNTLNTSLASTNPSHTPILPSECLVFEDSVLGVESGRAAGMNVVWVPDGRIKAVFEGKDEEILGVDGAHIAVDELGHLDLEGYGLPRMRIGELEN</sequence>
<dbReference type="Gene3D" id="3.40.50.1000">
    <property type="entry name" value="HAD superfamily/HAD-like"/>
    <property type="match status" value="1"/>
</dbReference>
<dbReference type="PANTHER" id="PTHR18901:SF38">
    <property type="entry name" value="PSEUDOURIDINE-5'-PHOSPHATASE"/>
    <property type="match status" value="1"/>
</dbReference>